<dbReference type="PANTHER" id="PTHR45631">
    <property type="entry name" value="OS07G0107800 PROTEIN-RELATED"/>
    <property type="match status" value="1"/>
</dbReference>
<dbReference type="Pfam" id="PF12819">
    <property type="entry name" value="Malectin_like"/>
    <property type="match status" value="1"/>
</dbReference>
<dbReference type="SMART" id="SM00220">
    <property type="entry name" value="S_TKc"/>
    <property type="match status" value="1"/>
</dbReference>
<dbReference type="Gene3D" id="1.10.510.10">
    <property type="entry name" value="Transferase(Phosphotransferase) domain 1"/>
    <property type="match status" value="1"/>
</dbReference>
<dbReference type="InterPro" id="IPR017441">
    <property type="entry name" value="Protein_kinase_ATP_BS"/>
</dbReference>
<keyword evidence="8" id="KW-0732">Signal</keyword>
<dbReference type="FunFam" id="3.80.10.10:FF:000129">
    <property type="entry name" value="Leucine-rich repeat receptor-like kinase"/>
    <property type="match status" value="1"/>
</dbReference>
<feature type="binding site" evidence="18">
    <location>
        <position position="601"/>
    </location>
    <ligand>
        <name>ATP</name>
        <dbReference type="ChEBI" id="CHEBI:30616"/>
    </ligand>
</feature>
<keyword evidence="3" id="KW-0723">Serine/threonine-protein kinase</keyword>
<evidence type="ECO:0000256" key="3">
    <source>
        <dbReference type="ARBA" id="ARBA00022527"/>
    </source>
</evidence>
<keyword evidence="6" id="KW-0808">Transferase</keyword>
<sequence>MHRMIIRQAFLSIDCGLPKGSDYKDVTTGIDYKSDANLIDSGESISLLPSITSNTIAKYFTNVRSFPKGKKNCYTIQPSPGKGNKFLIRASFMYGNYDSLNQFPIFDLNLGSDTWSKVEIQANLSVVRKEIIHILSSDYLHICLIKTGTTTPFISALELRPFSSTGSMYTTTSGSLQSLYHVDCDTTSPTTIIRYKDDSYDRRWFPFNWTSTGVSTVLDINNLNDYRVPVDVLRTASGPDNVSEPFLFSWITGDASDEFYMYVHFAEVEKLEANQSREFNIYINGAKWNQELVVPKYLEVTTYFDERPKTGNTQYTVSLNRTENSTHPPIINAYEIYSVKKISTSGTKETDVSAILNLKSKYGVTKDSWQGDPCEPEEFLWEGLKCSKHSTDSARITTLDLSMSGLTGEIDTSIADLTKLDTLDLSNNNLSGQVPGFLSRLASLRVLNLKGNNFSGPIPAQLLENAKKGVLSLSFDGTGNDTTSKDTNTSGNDTDTKLCGTEPCKDKSNKSIPVIVGSVIGAILVLAAILFGIWILRKRILRDRKTGNQTQVNIGDIEKKNRQFTYSEVLTITGNFRKVLGKGGFGTVYHGYVGDTEVAVKMLSPSSTQGYKEFQTEANLLLSVHHKNLTSLVGYCNEDTNMGIIYEYMANRSLDKHLLGKNDGALSWKTRLQIAVDAAQGLEYLHHGCKPAIIHRDVKTSNILLNEQFQAKLADFGLSRAYSDEGGTHVSTIVAGTPGYLDPHYYTSSRLTEKSDVFSFGVVLLEMITGQPAILRNEDRTHITEWVDSTVKNGDIKQVIDPSFRGNYDVNAVWKAVELALACASQISSNRPTMNTVVMELKECLAIEINSHDTDPVNSIGMVSMDLENSMAPRPR</sequence>
<evidence type="ECO:0000256" key="13">
    <source>
        <dbReference type="ARBA" id="ARBA00022989"/>
    </source>
</evidence>
<keyword evidence="14 19" id="KW-0472">Membrane</keyword>
<evidence type="ECO:0000256" key="12">
    <source>
        <dbReference type="ARBA" id="ARBA00022840"/>
    </source>
</evidence>
<reference evidence="21" key="2">
    <citation type="submission" date="2023-05" db="EMBL/GenBank/DDBJ databases">
        <authorList>
            <person name="Schelkunov M.I."/>
        </authorList>
    </citation>
    <scope>NUCLEOTIDE SEQUENCE</scope>
    <source>
        <strain evidence="21">Hsosn_3</strain>
        <tissue evidence="21">Leaf</tissue>
    </source>
</reference>
<dbReference type="PROSITE" id="PS00107">
    <property type="entry name" value="PROTEIN_KINASE_ATP"/>
    <property type="match status" value="1"/>
</dbReference>
<keyword evidence="10 18" id="KW-0547">Nucleotide-binding</keyword>
<organism evidence="21 22">
    <name type="scientific">Heracleum sosnowskyi</name>
    <dbReference type="NCBI Taxonomy" id="360622"/>
    <lineage>
        <taxon>Eukaryota</taxon>
        <taxon>Viridiplantae</taxon>
        <taxon>Streptophyta</taxon>
        <taxon>Embryophyta</taxon>
        <taxon>Tracheophyta</taxon>
        <taxon>Spermatophyta</taxon>
        <taxon>Magnoliopsida</taxon>
        <taxon>eudicotyledons</taxon>
        <taxon>Gunneridae</taxon>
        <taxon>Pentapetalae</taxon>
        <taxon>asterids</taxon>
        <taxon>campanulids</taxon>
        <taxon>Apiales</taxon>
        <taxon>Apiaceae</taxon>
        <taxon>Apioideae</taxon>
        <taxon>apioid superclade</taxon>
        <taxon>Tordylieae</taxon>
        <taxon>Tordyliinae</taxon>
        <taxon>Heracleum</taxon>
    </lineage>
</organism>
<evidence type="ECO:0000256" key="15">
    <source>
        <dbReference type="ARBA" id="ARBA00023170"/>
    </source>
</evidence>
<dbReference type="InterPro" id="IPR001611">
    <property type="entry name" value="Leu-rich_rpt"/>
</dbReference>
<dbReference type="FunFam" id="3.30.200.20:FF:000394">
    <property type="entry name" value="Leucine-rich repeat receptor-like protein kinase"/>
    <property type="match status" value="1"/>
</dbReference>
<proteinExistence type="predicted"/>
<dbReference type="SUPFAM" id="SSF52058">
    <property type="entry name" value="L domain-like"/>
    <property type="match status" value="1"/>
</dbReference>
<keyword evidence="13 19" id="KW-1133">Transmembrane helix</keyword>
<comment type="subcellular location">
    <subcellularLocation>
        <location evidence="1">Membrane</location>
        <topology evidence="1">Single-pass membrane protein</topology>
    </subcellularLocation>
</comment>
<accession>A0AAD8H5W7</accession>
<dbReference type="EC" id="2.7.11.1" evidence="2"/>
<keyword evidence="9" id="KW-0677">Repeat</keyword>
<evidence type="ECO:0000256" key="1">
    <source>
        <dbReference type="ARBA" id="ARBA00004167"/>
    </source>
</evidence>
<evidence type="ECO:0000256" key="7">
    <source>
        <dbReference type="ARBA" id="ARBA00022692"/>
    </source>
</evidence>
<evidence type="ECO:0000313" key="22">
    <source>
        <dbReference type="Proteomes" id="UP001237642"/>
    </source>
</evidence>
<comment type="catalytic activity">
    <reaction evidence="16">
        <text>L-threonyl-[protein] + ATP = O-phospho-L-threonyl-[protein] + ADP + H(+)</text>
        <dbReference type="Rhea" id="RHEA:46608"/>
        <dbReference type="Rhea" id="RHEA-COMP:11060"/>
        <dbReference type="Rhea" id="RHEA-COMP:11605"/>
        <dbReference type="ChEBI" id="CHEBI:15378"/>
        <dbReference type="ChEBI" id="CHEBI:30013"/>
        <dbReference type="ChEBI" id="CHEBI:30616"/>
        <dbReference type="ChEBI" id="CHEBI:61977"/>
        <dbReference type="ChEBI" id="CHEBI:456216"/>
        <dbReference type="EC" id="2.7.11.1"/>
    </reaction>
</comment>
<feature type="domain" description="Protein kinase" evidence="20">
    <location>
        <begin position="574"/>
        <end position="845"/>
    </location>
</feature>
<evidence type="ECO:0000256" key="5">
    <source>
        <dbReference type="ARBA" id="ARBA00022614"/>
    </source>
</evidence>
<reference evidence="21" key="1">
    <citation type="submission" date="2023-02" db="EMBL/GenBank/DDBJ databases">
        <title>Genome of toxic invasive species Heracleum sosnowskyi carries increased number of genes despite the absence of recent whole-genome duplications.</title>
        <authorList>
            <person name="Schelkunov M."/>
            <person name="Shtratnikova V."/>
            <person name="Makarenko M."/>
            <person name="Klepikova A."/>
            <person name="Omelchenko D."/>
            <person name="Novikova G."/>
            <person name="Obukhova E."/>
            <person name="Bogdanov V."/>
            <person name="Penin A."/>
            <person name="Logacheva M."/>
        </authorList>
    </citation>
    <scope>NUCLEOTIDE SEQUENCE</scope>
    <source>
        <strain evidence="21">Hsosn_3</strain>
        <tissue evidence="21">Leaf</tissue>
    </source>
</reference>
<keyword evidence="15 21" id="KW-0675">Receptor</keyword>
<dbReference type="InterPro" id="IPR024788">
    <property type="entry name" value="Malectin-like_Carb-bd_dom"/>
</dbReference>
<evidence type="ECO:0000256" key="6">
    <source>
        <dbReference type="ARBA" id="ARBA00022679"/>
    </source>
</evidence>
<evidence type="ECO:0000256" key="4">
    <source>
        <dbReference type="ARBA" id="ARBA00022553"/>
    </source>
</evidence>
<dbReference type="Pfam" id="PF13855">
    <property type="entry name" value="LRR_8"/>
    <property type="match status" value="1"/>
</dbReference>
<evidence type="ECO:0000256" key="2">
    <source>
        <dbReference type="ARBA" id="ARBA00012513"/>
    </source>
</evidence>
<evidence type="ECO:0000256" key="18">
    <source>
        <dbReference type="PROSITE-ProRule" id="PRU10141"/>
    </source>
</evidence>
<feature type="transmembrane region" description="Helical" evidence="19">
    <location>
        <begin position="514"/>
        <end position="536"/>
    </location>
</feature>
<evidence type="ECO:0000256" key="9">
    <source>
        <dbReference type="ARBA" id="ARBA00022737"/>
    </source>
</evidence>
<dbReference type="Gene3D" id="3.30.200.20">
    <property type="entry name" value="Phosphorylase Kinase, domain 1"/>
    <property type="match status" value="1"/>
</dbReference>
<keyword evidence="11 21" id="KW-0418">Kinase</keyword>
<keyword evidence="22" id="KW-1185">Reference proteome</keyword>
<evidence type="ECO:0000256" key="8">
    <source>
        <dbReference type="ARBA" id="ARBA00022729"/>
    </source>
</evidence>
<evidence type="ECO:0000256" key="17">
    <source>
        <dbReference type="ARBA" id="ARBA00048679"/>
    </source>
</evidence>
<dbReference type="GO" id="GO:0005524">
    <property type="term" value="F:ATP binding"/>
    <property type="evidence" value="ECO:0007669"/>
    <property type="project" value="UniProtKB-UniRule"/>
</dbReference>
<dbReference type="InterPro" id="IPR000719">
    <property type="entry name" value="Prot_kinase_dom"/>
</dbReference>
<dbReference type="InterPro" id="IPR011009">
    <property type="entry name" value="Kinase-like_dom_sf"/>
</dbReference>
<dbReference type="InterPro" id="IPR008271">
    <property type="entry name" value="Ser/Thr_kinase_AS"/>
</dbReference>
<keyword evidence="5" id="KW-0433">Leucine-rich repeat</keyword>
<dbReference type="CDD" id="cd14066">
    <property type="entry name" value="STKc_IRAK"/>
    <property type="match status" value="1"/>
</dbReference>
<evidence type="ECO:0000259" key="20">
    <source>
        <dbReference type="PROSITE" id="PS50011"/>
    </source>
</evidence>
<name>A0AAD8H5W7_9APIA</name>
<keyword evidence="12 18" id="KW-0067">ATP-binding</keyword>
<protein>
    <recommendedName>
        <fullName evidence="2">non-specific serine/threonine protein kinase</fullName>
        <ecNumber evidence="2">2.7.11.1</ecNumber>
    </recommendedName>
</protein>
<dbReference type="GO" id="GO:0016020">
    <property type="term" value="C:membrane"/>
    <property type="evidence" value="ECO:0007669"/>
    <property type="project" value="UniProtKB-SubCell"/>
</dbReference>
<dbReference type="Proteomes" id="UP001237642">
    <property type="component" value="Unassembled WGS sequence"/>
</dbReference>
<dbReference type="InterPro" id="IPR032675">
    <property type="entry name" value="LRR_dom_sf"/>
</dbReference>
<dbReference type="EMBL" id="JAUIZM010000010">
    <property type="protein sequence ID" value="KAK1360239.1"/>
    <property type="molecule type" value="Genomic_DNA"/>
</dbReference>
<dbReference type="PROSITE" id="PS50011">
    <property type="entry name" value="PROTEIN_KINASE_DOM"/>
    <property type="match status" value="1"/>
</dbReference>
<dbReference type="InterPro" id="IPR001245">
    <property type="entry name" value="Ser-Thr/Tyr_kinase_cat_dom"/>
</dbReference>
<evidence type="ECO:0000256" key="14">
    <source>
        <dbReference type="ARBA" id="ARBA00023136"/>
    </source>
</evidence>
<dbReference type="GO" id="GO:0004674">
    <property type="term" value="F:protein serine/threonine kinase activity"/>
    <property type="evidence" value="ECO:0007669"/>
    <property type="project" value="UniProtKB-KW"/>
</dbReference>
<evidence type="ECO:0000256" key="19">
    <source>
        <dbReference type="SAM" id="Phobius"/>
    </source>
</evidence>
<dbReference type="PROSITE" id="PS00108">
    <property type="entry name" value="PROTEIN_KINASE_ST"/>
    <property type="match status" value="1"/>
</dbReference>
<evidence type="ECO:0000256" key="16">
    <source>
        <dbReference type="ARBA" id="ARBA00047899"/>
    </source>
</evidence>
<dbReference type="SUPFAM" id="SSF56112">
    <property type="entry name" value="Protein kinase-like (PK-like)"/>
    <property type="match status" value="1"/>
</dbReference>
<keyword evidence="7 19" id="KW-0812">Transmembrane</keyword>
<evidence type="ECO:0000313" key="21">
    <source>
        <dbReference type="EMBL" id="KAK1360239.1"/>
    </source>
</evidence>
<dbReference type="AlphaFoldDB" id="A0AAD8H5W7"/>
<evidence type="ECO:0000256" key="10">
    <source>
        <dbReference type="ARBA" id="ARBA00022741"/>
    </source>
</evidence>
<comment type="caution">
    <text evidence="21">The sequence shown here is derived from an EMBL/GenBank/DDBJ whole genome shotgun (WGS) entry which is preliminary data.</text>
</comment>
<dbReference type="PANTHER" id="PTHR45631:SF202">
    <property type="entry name" value="SENESCENCE-INDUCED RECEPTOR-LIKE SERINE_THREONINE-PROTEIN KINASE"/>
    <property type="match status" value="1"/>
</dbReference>
<keyword evidence="4" id="KW-0597">Phosphoprotein</keyword>
<evidence type="ECO:0000256" key="11">
    <source>
        <dbReference type="ARBA" id="ARBA00022777"/>
    </source>
</evidence>
<dbReference type="Pfam" id="PF07714">
    <property type="entry name" value="PK_Tyr_Ser-Thr"/>
    <property type="match status" value="1"/>
</dbReference>
<comment type="catalytic activity">
    <reaction evidence="17">
        <text>L-seryl-[protein] + ATP = O-phospho-L-seryl-[protein] + ADP + H(+)</text>
        <dbReference type="Rhea" id="RHEA:17989"/>
        <dbReference type="Rhea" id="RHEA-COMP:9863"/>
        <dbReference type="Rhea" id="RHEA-COMP:11604"/>
        <dbReference type="ChEBI" id="CHEBI:15378"/>
        <dbReference type="ChEBI" id="CHEBI:29999"/>
        <dbReference type="ChEBI" id="CHEBI:30616"/>
        <dbReference type="ChEBI" id="CHEBI:83421"/>
        <dbReference type="ChEBI" id="CHEBI:456216"/>
        <dbReference type="EC" id="2.7.11.1"/>
    </reaction>
</comment>
<dbReference type="FunFam" id="1.10.510.10:FF:000146">
    <property type="entry name" value="LRR receptor-like serine/threonine-protein kinase IOS1"/>
    <property type="match status" value="1"/>
</dbReference>
<gene>
    <name evidence="21" type="ORF">POM88_044713</name>
</gene>
<dbReference type="Gene3D" id="3.80.10.10">
    <property type="entry name" value="Ribonuclease Inhibitor"/>
    <property type="match status" value="1"/>
</dbReference>